<dbReference type="PANTHER" id="PTHR33495:SF13">
    <property type="entry name" value="ANTI-SIGMA-F FACTOR ANTAGONIST RSFB"/>
    <property type="match status" value="1"/>
</dbReference>
<keyword evidence="6" id="KW-1185">Reference proteome</keyword>
<evidence type="ECO:0000313" key="5">
    <source>
        <dbReference type="EMBL" id="RSD14039.1"/>
    </source>
</evidence>
<dbReference type="PROSITE" id="PS50801">
    <property type="entry name" value="STAS"/>
    <property type="match status" value="1"/>
</dbReference>
<dbReference type="SUPFAM" id="SSF52091">
    <property type="entry name" value="SpoIIaa-like"/>
    <property type="match status" value="1"/>
</dbReference>
<comment type="similarity">
    <text evidence="1 2">Belongs to the anti-sigma-factor antagonist family.</text>
</comment>
<sequence length="187" mass="19740">MKAGTPPDTIELSADRVIRYTRSPPERPQCGAGQEISAAAPGEVSRVPDLGKTHPGKHRQRKEFQVTTDGNRLRPQDLVKVTHERVGDAAVLTVSGEVDLLSASVLGDGITEALADPPVLLVVDLTGVSFLASIGITALLEARRRAGAGTRVRVVAPEDSVVARTLQLTGLRETLAVTATRDAALAR</sequence>
<dbReference type="CDD" id="cd07043">
    <property type="entry name" value="STAS_anti-anti-sigma_factors"/>
    <property type="match status" value="1"/>
</dbReference>
<reference evidence="5 6" key="1">
    <citation type="submission" date="2018-12" db="EMBL/GenBank/DDBJ databases">
        <title>Amycolatopsis eburnea sp. nov. actinomycete associate with arbuscular mycorrhiza fungal spore.</title>
        <authorList>
            <person name="Lumyong S."/>
            <person name="Chaiya L."/>
        </authorList>
    </citation>
    <scope>NUCLEOTIDE SEQUENCE [LARGE SCALE GENOMIC DNA]</scope>
    <source>
        <strain evidence="5 6">GLM-1</strain>
    </source>
</reference>
<dbReference type="AlphaFoldDB" id="A0A427T503"/>
<dbReference type="EMBL" id="RSEC01000058">
    <property type="protein sequence ID" value="RSD14039.1"/>
    <property type="molecule type" value="Genomic_DNA"/>
</dbReference>
<dbReference type="OrthoDB" id="3576811at2"/>
<organism evidence="5 6">
    <name type="scientific">Amycolatopsis eburnea</name>
    <dbReference type="NCBI Taxonomy" id="2267691"/>
    <lineage>
        <taxon>Bacteria</taxon>
        <taxon>Bacillati</taxon>
        <taxon>Actinomycetota</taxon>
        <taxon>Actinomycetes</taxon>
        <taxon>Pseudonocardiales</taxon>
        <taxon>Pseudonocardiaceae</taxon>
        <taxon>Amycolatopsis</taxon>
    </lineage>
</organism>
<name>A0A427T503_9PSEU</name>
<accession>A0A427T503</accession>
<proteinExistence type="inferred from homology"/>
<dbReference type="NCBIfam" id="TIGR00377">
    <property type="entry name" value="ant_ant_sig"/>
    <property type="match status" value="1"/>
</dbReference>
<dbReference type="InterPro" id="IPR002645">
    <property type="entry name" value="STAS_dom"/>
</dbReference>
<dbReference type="PANTHER" id="PTHR33495">
    <property type="entry name" value="ANTI-SIGMA FACTOR ANTAGONIST TM_1081-RELATED-RELATED"/>
    <property type="match status" value="1"/>
</dbReference>
<dbReference type="Proteomes" id="UP000267081">
    <property type="component" value="Unassembled WGS sequence"/>
</dbReference>
<gene>
    <name evidence="5" type="ORF">EIY87_30800</name>
</gene>
<dbReference type="InterPro" id="IPR003658">
    <property type="entry name" value="Anti-sigma_ant"/>
</dbReference>
<evidence type="ECO:0000256" key="3">
    <source>
        <dbReference type="SAM" id="MobiDB-lite"/>
    </source>
</evidence>
<dbReference type="GO" id="GO:0043856">
    <property type="term" value="F:anti-sigma factor antagonist activity"/>
    <property type="evidence" value="ECO:0007669"/>
    <property type="project" value="InterPro"/>
</dbReference>
<dbReference type="Gene3D" id="3.30.750.24">
    <property type="entry name" value="STAS domain"/>
    <property type="match status" value="1"/>
</dbReference>
<feature type="domain" description="STAS" evidence="4">
    <location>
        <begin position="79"/>
        <end position="187"/>
    </location>
</feature>
<comment type="caution">
    <text evidence="5">The sequence shown here is derived from an EMBL/GenBank/DDBJ whole genome shotgun (WGS) entry which is preliminary data.</text>
</comment>
<dbReference type="Pfam" id="PF01740">
    <property type="entry name" value="STAS"/>
    <property type="match status" value="1"/>
</dbReference>
<evidence type="ECO:0000256" key="1">
    <source>
        <dbReference type="ARBA" id="ARBA00009013"/>
    </source>
</evidence>
<protein>
    <recommendedName>
        <fullName evidence="2">Anti-sigma factor antagonist</fullName>
    </recommendedName>
</protein>
<evidence type="ECO:0000256" key="2">
    <source>
        <dbReference type="RuleBase" id="RU003749"/>
    </source>
</evidence>
<feature type="region of interest" description="Disordered" evidence="3">
    <location>
        <begin position="22"/>
        <end position="71"/>
    </location>
</feature>
<evidence type="ECO:0000259" key="4">
    <source>
        <dbReference type="PROSITE" id="PS50801"/>
    </source>
</evidence>
<dbReference type="InterPro" id="IPR036513">
    <property type="entry name" value="STAS_dom_sf"/>
</dbReference>
<evidence type="ECO:0000313" key="6">
    <source>
        <dbReference type="Proteomes" id="UP000267081"/>
    </source>
</evidence>